<feature type="non-terminal residue" evidence="1">
    <location>
        <position position="171"/>
    </location>
</feature>
<keyword evidence="2" id="KW-1185">Reference proteome</keyword>
<feature type="non-terminal residue" evidence="1">
    <location>
        <position position="1"/>
    </location>
</feature>
<organism evidence="1 2">
    <name type="scientific">Drosophila busckii</name>
    <name type="common">Fruit fly</name>
    <dbReference type="NCBI Taxonomy" id="30019"/>
    <lineage>
        <taxon>Eukaryota</taxon>
        <taxon>Metazoa</taxon>
        <taxon>Ecdysozoa</taxon>
        <taxon>Arthropoda</taxon>
        <taxon>Hexapoda</taxon>
        <taxon>Insecta</taxon>
        <taxon>Pterygota</taxon>
        <taxon>Neoptera</taxon>
        <taxon>Endopterygota</taxon>
        <taxon>Diptera</taxon>
        <taxon>Brachycera</taxon>
        <taxon>Muscomorpha</taxon>
        <taxon>Ephydroidea</taxon>
        <taxon>Drosophilidae</taxon>
        <taxon>Drosophila</taxon>
    </lineage>
</organism>
<dbReference type="OrthoDB" id="7863529at2759"/>
<name>A0A0M4EJJ1_DROBS</name>
<evidence type="ECO:0000313" key="1">
    <source>
        <dbReference type="EMBL" id="ALC47096.1"/>
    </source>
</evidence>
<dbReference type="EMBL" id="CP012526">
    <property type="protein sequence ID" value="ALC47096.1"/>
    <property type="molecule type" value="Genomic_DNA"/>
</dbReference>
<proteinExistence type="predicted"/>
<sequence length="171" mass="18342">FFGNWMEVGRNPIQGTPGCMIFYGNLTSDNVTLSINGSRSANPTSVYGTIHESAKVKLVANATTGYNVTFNNGAPVMTKLLQFVNYTYLIGCGYTDNQDMSTSFGFILARSNYTLDNTQIAANNASKLYSNFQNSSTFGTINQKGCKKSSAGQSLPMISGVVALALLLIKA</sequence>
<evidence type="ECO:0000313" key="2">
    <source>
        <dbReference type="Proteomes" id="UP000494163"/>
    </source>
</evidence>
<gene>
    <name evidence="1" type="ORF">Dbus_chr3Rg1846</name>
</gene>
<accession>A0A0M4EJJ1</accession>
<dbReference type="Gene3D" id="2.40.128.20">
    <property type="match status" value="1"/>
</dbReference>
<reference evidence="1 2" key="1">
    <citation type="submission" date="2015-08" db="EMBL/GenBank/DDBJ databases">
        <title>Ancestral chromatin configuration constrains chromatin evolution on differentiating sex chromosomes in Drosophila.</title>
        <authorList>
            <person name="Zhou Q."/>
            <person name="Bachtrog D."/>
        </authorList>
    </citation>
    <scope>NUCLEOTIDE SEQUENCE [LARGE SCALE GENOMIC DNA]</scope>
    <source>
        <tissue evidence="1">Whole larvae</tissue>
    </source>
</reference>
<dbReference type="Proteomes" id="UP000494163">
    <property type="component" value="Chromosome 3R"/>
</dbReference>
<protein>
    <submittedName>
        <fullName evidence="1">CG5399</fullName>
    </submittedName>
</protein>
<dbReference type="InterPro" id="IPR012674">
    <property type="entry name" value="Calycin"/>
</dbReference>
<dbReference type="AlphaFoldDB" id="A0A0M4EJJ1"/>